<keyword evidence="2" id="KW-1185">Reference proteome</keyword>
<sequence>MEVSATEVTVGEPPKIPTEPPPPARKPIIEMSVEELVAKAIVPVKKEFISPAPTRVSSDNNGLSSDERPATITTTASAPVSKDKKSKRQIKRERNQEKQSTRNLCPMVAKTGRVDSCSYNDKCRLSHDIEAFKAQKPADLEGICPFDSDEAPCPYGLACRYLGTHRTDIATGTPNVHKNSEVNGLKKDVQKLLWKNQMKFPKADAKLKALGLTGPAKSKKTLEADNKEESQTVSNDSLGTNENVCGETGIVQNDCCPEVNEKVEDANVDDPRPLKRGKSLNDETSDLVRETSGADHIETDESLKIHPRERKLIDFRDKLYLAPLTTVGNLPFRRVCKVLGADITCGEMAMCTNLLQGQAAEWALLRRHVSEDLFGVQICGAFPDTVARAAELIERECTVDFIDINMGCPIDLVVNKGAGSALLSKPMRMKNVIHAASSTVGIPITIKARTSYYEGRSRIDSVIADIWEWGASAVTIHGRSRQQRYTKQPDWEYVYQCTRKTPDTLQVIGNGDIFSFSDWKKHKSDCPQLSSCMIARGALVKPWIFTEIKEQRDWDISSGERLNILKDYVRFGLHHWGSDTKGVETTRHFLLEWLSYTYRYVPVGLLEVVPQRLNSRPPAYFGRDDLETLMASESAADWIKISEMLLGKVPDEFSFSPKHKSNAFDKAENG</sequence>
<gene>
    <name evidence="1" type="ORF">L1987_12797</name>
</gene>
<dbReference type="EMBL" id="CM042021">
    <property type="protein sequence ID" value="KAI3818975.1"/>
    <property type="molecule type" value="Genomic_DNA"/>
</dbReference>
<dbReference type="Proteomes" id="UP001056120">
    <property type="component" value="Linkage Group LG04"/>
</dbReference>
<name>A0ACB9JHD3_9ASTR</name>
<reference evidence="1 2" key="2">
    <citation type="journal article" date="2022" name="Mol. Ecol. Resour.">
        <title>The genomes of chicory, endive, great burdock and yacon provide insights into Asteraceae paleo-polyploidization history and plant inulin production.</title>
        <authorList>
            <person name="Fan W."/>
            <person name="Wang S."/>
            <person name="Wang H."/>
            <person name="Wang A."/>
            <person name="Jiang F."/>
            <person name="Liu H."/>
            <person name="Zhao H."/>
            <person name="Xu D."/>
            <person name="Zhang Y."/>
        </authorList>
    </citation>
    <scope>NUCLEOTIDE SEQUENCE [LARGE SCALE GENOMIC DNA]</scope>
    <source>
        <strain evidence="2">cv. Yunnan</strain>
        <tissue evidence="1">Leaves</tissue>
    </source>
</reference>
<accession>A0ACB9JHD3</accession>
<evidence type="ECO:0000313" key="1">
    <source>
        <dbReference type="EMBL" id="KAI3818975.1"/>
    </source>
</evidence>
<reference evidence="2" key="1">
    <citation type="journal article" date="2022" name="Mol. Ecol. Resour.">
        <title>The genomes of chicory, endive, great burdock and yacon provide insights into Asteraceae palaeo-polyploidization history and plant inulin production.</title>
        <authorList>
            <person name="Fan W."/>
            <person name="Wang S."/>
            <person name="Wang H."/>
            <person name="Wang A."/>
            <person name="Jiang F."/>
            <person name="Liu H."/>
            <person name="Zhao H."/>
            <person name="Xu D."/>
            <person name="Zhang Y."/>
        </authorList>
    </citation>
    <scope>NUCLEOTIDE SEQUENCE [LARGE SCALE GENOMIC DNA]</scope>
    <source>
        <strain evidence="2">cv. Yunnan</strain>
    </source>
</reference>
<evidence type="ECO:0000313" key="2">
    <source>
        <dbReference type="Proteomes" id="UP001056120"/>
    </source>
</evidence>
<organism evidence="1 2">
    <name type="scientific">Smallanthus sonchifolius</name>
    <dbReference type="NCBI Taxonomy" id="185202"/>
    <lineage>
        <taxon>Eukaryota</taxon>
        <taxon>Viridiplantae</taxon>
        <taxon>Streptophyta</taxon>
        <taxon>Embryophyta</taxon>
        <taxon>Tracheophyta</taxon>
        <taxon>Spermatophyta</taxon>
        <taxon>Magnoliopsida</taxon>
        <taxon>eudicotyledons</taxon>
        <taxon>Gunneridae</taxon>
        <taxon>Pentapetalae</taxon>
        <taxon>asterids</taxon>
        <taxon>campanulids</taxon>
        <taxon>Asterales</taxon>
        <taxon>Asteraceae</taxon>
        <taxon>Asteroideae</taxon>
        <taxon>Heliantheae alliance</taxon>
        <taxon>Millerieae</taxon>
        <taxon>Smallanthus</taxon>
    </lineage>
</organism>
<proteinExistence type="predicted"/>
<protein>
    <submittedName>
        <fullName evidence="1">Uncharacterized protein</fullName>
    </submittedName>
</protein>
<comment type="caution">
    <text evidence="1">The sequence shown here is derived from an EMBL/GenBank/DDBJ whole genome shotgun (WGS) entry which is preliminary data.</text>
</comment>